<feature type="region of interest" description="Disordered" evidence="1">
    <location>
        <begin position="28"/>
        <end position="48"/>
    </location>
</feature>
<organism evidence="2">
    <name type="scientific">Arundo donax</name>
    <name type="common">Giant reed</name>
    <name type="synonym">Donax arundinaceus</name>
    <dbReference type="NCBI Taxonomy" id="35708"/>
    <lineage>
        <taxon>Eukaryota</taxon>
        <taxon>Viridiplantae</taxon>
        <taxon>Streptophyta</taxon>
        <taxon>Embryophyta</taxon>
        <taxon>Tracheophyta</taxon>
        <taxon>Spermatophyta</taxon>
        <taxon>Magnoliopsida</taxon>
        <taxon>Liliopsida</taxon>
        <taxon>Poales</taxon>
        <taxon>Poaceae</taxon>
        <taxon>PACMAD clade</taxon>
        <taxon>Arundinoideae</taxon>
        <taxon>Arundineae</taxon>
        <taxon>Arundo</taxon>
    </lineage>
</organism>
<name>A0A0A9EMT5_ARUDO</name>
<reference evidence="2" key="2">
    <citation type="journal article" date="2015" name="Data Brief">
        <title>Shoot transcriptome of the giant reed, Arundo donax.</title>
        <authorList>
            <person name="Barrero R.A."/>
            <person name="Guerrero F.D."/>
            <person name="Moolhuijzen P."/>
            <person name="Goolsby J.A."/>
            <person name="Tidwell J."/>
            <person name="Bellgard S.E."/>
            <person name="Bellgard M.I."/>
        </authorList>
    </citation>
    <scope>NUCLEOTIDE SEQUENCE</scope>
    <source>
        <tissue evidence="2">Shoot tissue taken approximately 20 cm above the soil surface</tissue>
    </source>
</reference>
<dbReference type="EMBL" id="GBRH01198765">
    <property type="protein sequence ID" value="JAD99130.1"/>
    <property type="molecule type" value="Transcribed_RNA"/>
</dbReference>
<accession>A0A0A9EMT5</accession>
<dbReference type="AlphaFoldDB" id="A0A0A9EMT5"/>
<sequence>MRSAMSWRRKNLRRRFSRRICCVMMSTSTSSRARYQVSASQKSTPLSP</sequence>
<evidence type="ECO:0000313" key="2">
    <source>
        <dbReference type="EMBL" id="JAD99130.1"/>
    </source>
</evidence>
<protein>
    <submittedName>
        <fullName evidence="2">Uncharacterized protein</fullName>
    </submittedName>
</protein>
<proteinExistence type="predicted"/>
<reference evidence="2" key="1">
    <citation type="submission" date="2014-09" db="EMBL/GenBank/DDBJ databases">
        <authorList>
            <person name="Magalhaes I.L.F."/>
            <person name="Oliveira U."/>
            <person name="Santos F.R."/>
            <person name="Vidigal T.H.D.A."/>
            <person name="Brescovit A.D."/>
            <person name="Santos A.J."/>
        </authorList>
    </citation>
    <scope>NUCLEOTIDE SEQUENCE</scope>
    <source>
        <tissue evidence="2">Shoot tissue taken approximately 20 cm above the soil surface</tissue>
    </source>
</reference>
<evidence type="ECO:0000256" key="1">
    <source>
        <dbReference type="SAM" id="MobiDB-lite"/>
    </source>
</evidence>